<dbReference type="AlphaFoldDB" id="B8KQE6"/>
<evidence type="ECO:0000259" key="2">
    <source>
        <dbReference type="Pfam" id="PF00501"/>
    </source>
</evidence>
<proteinExistence type="inferred from homology"/>
<dbReference type="EMBL" id="DS999411">
    <property type="protein sequence ID" value="EED35743.1"/>
    <property type="molecule type" value="Genomic_DNA"/>
</dbReference>
<dbReference type="Gene3D" id="3.40.50.12780">
    <property type="entry name" value="N-terminal domain of ligase-like"/>
    <property type="match status" value="1"/>
</dbReference>
<dbReference type="Pfam" id="PF13193">
    <property type="entry name" value="AMP-binding_C"/>
    <property type="match status" value="1"/>
</dbReference>
<dbReference type="InterPro" id="IPR025110">
    <property type="entry name" value="AMP-bd_C"/>
</dbReference>
<evidence type="ECO:0000313" key="5">
    <source>
        <dbReference type="Proteomes" id="UP000004699"/>
    </source>
</evidence>
<dbReference type="InterPro" id="IPR042099">
    <property type="entry name" value="ANL_N_sf"/>
</dbReference>
<dbReference type="NCBIfam" id="NF005702">
    <property type="entry name" value="PRK07514.1"/>
    <property type="match status" value="1"/>
</dbReference>
<dbReference type="Pfam" id="PF00501">
    <property type="entry name" value="AMP-binding"/>
    <property type="match status" value="1"/>
</dbReference>
<dbReference type="PANTHER" id="PTHR43201:SF8">
    <property type="entry name" value="ACYL-COA SYNTHETASE FAMILY MEMBER 3"/>
    <property type="match status" value="1"/>
</dbReference>
<dbReference type="HOGENOM" id="CLU_000022_59_0_6"/>
<protein>
    <submittedName>
        <fullName evidence="4">AMP-dependent synthetase and ligase</fullName>
    </submittedName>
</protein>
<dbReference type="RefSeq" id="WP_009020489.1">
    <property type="nucleotide sequence ID" value="NZ_DS999411.1"/>
</dbReference>
<comment type="similarity">
    <text evidence="1">Belongs to the ATP-dependent AMP-binding enzyme family.</text>
</comment>
<keyword evidence="4" id="KW-0436">Ligase</keyword>
<dbReference type="STRING" id="565045.NOR51B_1690"/>
<dbReference type="CDD" id="cd05941">
    <property type="entry name" value="MCS"/>
    <property type="match status" value="1"/>
</dbReference>
<dbReference type="GO" id="GO:0031956">
    <property type="term" value="F:medium-chain fatty acid-CoA ligase activity"/>
    <property type="evidence" value="ECO:0007669"/>
    <property type="project" value="TreeGrafter"/>
</dbReference>
<dbReference type="PANTHER" id="PTHR43201">
    <property type="entry name" value="ACYL-COA SYNTHETASE"/>
    <property type="match status" value="1"/>
</dbReference>
<dbReference type="PROSITE" id="PS00455">
    <property type="entry name" value="AMP_BINDING"/>
    <property type="match status" value="1"/>
</dbReference>
<sequence>MNENFFAIIEARAPTDRDQILLRTAEGVTHSYQDMLDSTARVANALADLGLNVGDRVSAQLEKSVEGLWLYLGVLRAGLVFHPLNPAYALDEMRYFLENAAPALFVCDPSRADDYAPLCRELGVEKLLTLDANGRGTWFDTAAAASSQCAIAPRAADDLAALLYSSGTTGRPKGIMLTHRNLASNAGVLVDTWGFKTDDVLLHALPIYHVHGLFVAIHCVLMSGSSMLWLDGLDVALIRRLLPEASVMMGVPTYYTRLLSDPDFGASDCPSMRLFISGSAPLLKETFIEFRDRVGHDILERYGMSETGMNTSNPLDGERKPGTVGFPLRGTEVRITDSQGAALPVGEIGELQVRGDNVFKGYWGMPEKTAADFTDDGWFITGDQGMIDGEGYVSIVGRSKDMVITGGLNVYPKEVELLINDIPGVLESAVFGVPHPDFGEAVVAAVVTEAGATVSVSQINDTLYDKLARFKQPKKIEFLDALPRNAMGKVQKKQLREEWNEPFE</sequence>
<reference evidence="5" key="1">
    <citation type="journal article" date="2013" name="BMC Microbiol.">
        <title>Taxonomy and evolution of bacteriochlorophyll a-containing members of the OM60/NOR5 clade of marine gammaproteobacteria: description of Luminiphilus syltensis gen. nov., sp. nov., reclassification of Haliea rubra as Pseudohaliea rubra gen. nov., comb. nov., and emendation of Chromatocurvus halotolerans.</title>
        <authorList>
            <person name="Spring S."/>
            <person name="Riedel T."/>
            <person name="Sproer C."/>
            <person name="Yan S."/>
            <person name="Harder J."/>
            <person name="Fuchs B.M."/>
        </authorList>
    </citation>
    <scope>NUCLEOTIDE SEQUENCE [LARGE SCALE GENOMIC DNA]</scope>
    <source>
        <strain evidence="5">NOR51-B</strain>
    </source>
</reference>
<dbReference type="InterPro" id="IPR000873">
    <property type="entry name" value="AMP-dep_synth/lig_dom"/>
</dbReference>
<evidence type="ECO:0000313" key="4">
    <source>
        <dbReference type="EMBL" id="EED35743.1"/>
    </source>
</evidence>
<dbReference type="SUPFAM" id="SSF56801">
    <property type="entry name" value="Acetyl-CoA synthetase-like"/>
    <property type="match status" value="1"/>
</dbReference>
<name>B8KQE6_9GAMM</name>
<evidence type="ECO:0000256" key="1">
    <source>
        <dbReference type="ARBA" id="ARBA00006432"/>
    </source>
</evidence>
<dbReference type="GO" id="GO:0006631">
    <property type="term" value="P:fatty acid metabolic process"/>
    <property type="evidence" value="ECO:0007669"/>
    <property type="project" value="TreeGrafter"/>
</dbReference>
<dbReference type="Gene3D" id="3.30.300.30">
    <property type="match status" value="1"/>
</dbReference>
<accession>B8KQE6</accession>
<dbReference type="OrthoDB" id="9047442at2"/>
<organism evidence="4 5">
    <name type="scientific">Luminiphilus syltensis NOR5-1B</name>
    <dbReference type="NCBI Taxonomy" id="565045"/>
    <lineage>
        <taxon>Bacteria</taxon>
        <taxon>Pseudomonadati</taxon>
        <taxon>Pseudomonadota</taxon>
        <taxon>Gammaproteobacteria</taxon>
        <taxon>Cellvibrionales</taxon>
        <taxon>Halieaceae</taxon>
        <taxon>Luminiphilus</taxon>
    </lineage>
</organism>
<feature type="domain" description="AMP-binding enzyme C-terminal" evidence="3">
    <location>
        <begin position="414"/>
        <end position="489"/>
    </location>
</feature>
<feature type="domain" description="AMP-dependent synthetase/ligase" evidence="2">
    <location>
        <begin position="13"/>
        <end position="363"/>
    </location>
</feature>
<dbReference type="InterPro" id="IPR045851">
    <property type="entry name" value="AMP-bd_C_sf"/>
</dbReference>
<keyword evidence="5" id="KW-1185">Reference proteome</keyword>
<evidence type="ECO:0000259" key="3">
    <source>
        <dbReference type="Pfam" id="PF13193"/>
    </source>
</evidence>
<dbReference type="InterPro" id="IPR020845">
    <property type="entry name" value="AMP-binding_CS"/>
</dbReference>
<dbReference type="Proteomes" id="UP000004699">
    <property type="component" value="Unassembled WGS sequence"/>
</dbReference>
<gene>
    <name evidence="4" type="ORF">NOR51B_1690</name>
</gene>
<dbReference type="eggNOG" id="COG0318">
    <property type="taxonomic scope" value="Bacteria"/>
</dbReference>